<dbReference type="EMBL" id="HM038436">
    <property type="protein sequence ID" value="ADO40172.1"/>
    <property type="molecule type" value="Genomic_RNA"/>
</dbReference>
<dbReference type="SUPFAM" id="SSF56672">
    <property type="entry name" value="DNA/RNA polymerases"/>
    <property type="match status" value="1"/>
</dbReference>
<name>E7CGS9_9VIRU</name>
<dbReference type="PROSITE" id="PS50524">
    <property type="entry name" value="RDRP_DSRNA_BIR"/>
    <property type="match status" value="1"/>
</dbReference>
<evidence type="ECO:0000256" key="1">
    <source>
        <dbReference type="ARBA" id="ARBA00022484"/>
    </source>
</evidence>
<feature type="region of interest" description="Disordered" evidence="4">
    <location>
        <begin position="795"/>
        <end position="903"/>
    </location>
</feature>
<evidence type="ECO:0000256" key="3">
    <source>
        <dbReference type="ARBA" id="ARBA00022695"/>
    </source>
</evidence>
<protein>
    <submittedName>
        <fullName evidence="6">Putative RNA-dependent RNA polymerase</fullName>
    </submittedName>
</protein>
<evidence type="ECO:0000313" key="6">
    <source>
        <dbReference type="EMBL" id="ADO40172.1"/>
    </source>
</evidence>
<sequence>MDEAREELSRSRATRNPALRPIALNKRRRAEPEPAPTTPLSEGLTLRSDSELELAPSPALSLAASDNLSLNPETPVSTIPTPKTVETVDATSGPSLDYNEIYVYIDNEGKGITPHDIVRMKQQGLNIEQMKAGWTSVYTRAGVPPPPGSAPQWALAECTKNEPKASYLRLELGKAGLRLVAASDYIRAPTLAQLNAPPDFITKFVEEAGTNTLELAPMGMPGPHLTDLNYHQRARVGKPLKLIFSSCAMDIIRSKAGEKAGLQELYLDLLRTASSKVRGVAGTNAIVPRMQALEEVRQWSEANNVLMRDVAQMAKRMVKVYDKIAEPKNSASFEPKRLLLDPDCLETTSGERAVTIQIHPNSAAGPGFGTGKQKEAWLSAVALAQEMWEGKWHQLMKVCYAKQKDEVYEADKFGRTRIISVRCMAAEISGGALARLFYKCTKAEGWSSTTSRSLRGFNPLGPDLQSILHRTENGERLVLHYADNLYFMSRDRVVSYDASKFEASHSGSKIEAAVKAMLAVVGGGSLDSLGRVVGTTKLTDKSVRFILGPYLNSLTDSVSLRNTTQWKTPGMPSGTSLTFLINDLVMGCAVQLALENGVNLADTSSTIEFMAKCGIRLKVECESNLNPGLTPFNGLGSPGRLDLLGFDLMGMRVSDQEARFLVLNEDRCLDSLVWGRSDANQEELDDLISAKGKQLSMLVSALLNGQGTYKPIEGPIRTAVRRLQEELTVEIDEAAVAGGVQSSWITSNGGPSCAVIVGMRLGVEPGSEEAWSLMREASRAPAAGIRPPDLARSQAGLRRRGRGPAGQAHQNSGAGHLQGNISIQERGGSTTPSHRRRNSKSERPADKQAQSVPAGSPGQGDTGPATARASRHRRGHTTPVGVVHKSTSIRGSEEAATRGHGSR</sequence>
<evidence type="ECO:0000256" key="2">
    <source>
        <dbReference type="ARBA" id="ARBA00022679"/>
    </source>
</evidence>
<feature type="compositionally biased region" description="Polar residues" evidence="4">
    <location>
        <begin position="66"/>
        <end position="81"/>
    </location>
</feature>
<organism evidence="6">
    <name type="scientific">Chicken proventricular necrosis virus</name>
    <dbReference type="NCBI Taxonomy" id="908207"/>
    <lineage>
        <taxon>Viruses</taxon>
        <taxon>Riboviria</taxon>
        <taxon>Orthornavirae</taxon>
        <taxon>Birnaviridae</taxon>
    </lineage>
</organism>
<dbReference type="GO" id="GO:0003968">
    <property type="term" value="F:RNA-directed RNA polymerase activity"/>
    <property type="evidence" value="ECO:0007669"/>
    <property type="project" value="UniProtKB-KW"/>
</dbReference>
<dbReference type="InterPro" id="IPR007100">
    <property type="entry name" value="Birnavirus_RdRp_palm"/>
</dbReference>
<dbReference type="Pfam" id="PF04197">
    <property type="entry name" value="Birna_RdRp_palm"/>
    <property type="match status" value="1"/>
</dbReference>
<evidence type="ECO:0000256" key="4">
    <source>
        <dbReference type="SAM" id="MobiDB-lite"/>
    </source>
</evidence>
<keyword evidence="1 6" id="KW-0696">RNA-directed RNA polymerase</keyword>
<feature type="domain" description="Birnavirus RNA-directed RNA polymerase palm" evidence="5">
    <location>
        <begin position="451"/>
        <end position="622"/>
    </location>
</feature>
<feature type="region of interest" description="Disordered" evidence="4">
    <location>
        <begin position="1"/>
        <end position="45"/>
    </location>
</feature>
<proteinExistence type="predicted"/>
<dbReference type="GO" id="GO:0019079">
    <property type="term" value="P:viral genome replication"/>
    <property type="evidence" value="ECO:0007669"/>
    <property type="project" value="InterPro"/>
</dbReference>
<gene>
    <name evidence="6" type="primary">VP1</name>
</gene>
<feature type="compositionally biased region" description="Basic and acidic residues" evidence="4">
    <location>
        <begin position="1"/>
        <end position="10"/>
    </location>
</feature>
<reference evidence="6" key="1">
    <citation type="journal article" date="2011" name="Avian Dis.">
        <title>Physical and Genomic Characteristics Identify Chicken Proventricular Necrosis Virus (R11/3 Virus) as a Novel Birnavirus.</title>
        <authorList>
            <person name="Guy J.S."/>
            <person name="West M.A."/>
            <person name="Fuller F.J."/>
        </authorList>
    </citation>
    <scope>NUCLEOTIDE SEQUENCE</scope>
    <source>
        <strain evidence="6">R11/3</strain>
    </source>
</reference>
<keyword evidence="3" id="KW-0548">Nucleotidyltransferase</keyword>
<evidence type="ECO:0000259" key="5">
    <source>
        <dbReference type="Pfam" id="PF04197"/>
    </source>
</evidence>
<feature type="region of interest" description="Disordered" evidence="4">
    <location>
        <begin position="65"/>
        <end position="91"/>
    </location>
</feature>
<keyword evidence="2" id="KW-0808">Transferase</keyword>
<dbReference type="InterPro" id="IPR043502">
    <property type="entry name" value="DNA/RNA_pol_sf"/>
</dbReference>
<feature type="compositionally biased region" description="Polar residues" evidence="4">
    <location>
        <begin position="819"/>
        <end position="832"/>
    </location>
</feature>
<accession>E7CGS9</accession>